<evidence type="ECO:0000256" key="7">
    <source>
        <dbReference type="ARBA" id="ARBA00023136"/>
    </source>
</evidence>
<dbReference type="AlphaFoldDB" id="A0A7S6UGI5"/>
<dbReference type="EMBL" id="CP063656">
    <property type="protein sequence ID" value="QOW19887.1"/>
    <property type="molecule type" value="Genomic_DNA"/>
</dbReference>
<keyword evidence="5 9" id="KW-0812">Transmembrane</keyword>
<accession>A0A7S6UGI5</accession>
<name>A0A7S6UGI5_9GAMM</name>
<sequence length="370" mass="41067">MRGRAVSFPKIHDLYLARTVLTTVMLTWAVLLGLDMMLSMVSEFGNVGEGSYGVVQALTYVLYTVPRHAYTLFPTAAVIGALMALGQLAATSELTALRAIGLSRRRMTLAVMIALSLLTALMVINGETLAPMGQRSADVLKASSRSNNLIVARYSGVWAREGAIILNAEGGEERSDGDDRWLELSDVRLYEFEDDGRLQSLAVAKIAEHRPGGWLLREVTRTTFDADSVTRTQVAEERWDSQLDATALSADIDRPRYLTARELHESVAYRQRNGLDASDYEEHYWGRWFYPLNVLALCLAAIPFAFGSLRSGGLGKRLFIGIVFALGFWLLQTQFVKMASAFKFDFRVAYALPTVIMVGVSMLLFRKRSG</sequence>
<evidence type="ECO:0000256" key="5">
    <source>
        <dbReference type="ARBA" id="ARBA00022692"/>
    </source>
</evidence>
<dbReference type="Pfam" id="PF03739">
    <property type="entry name" value="LptF_LptG"/>
    <property type="match status" value="1"/>
</dbReference>
<dbReference type="GO" id="GO:0015920">
    <property type="term" value="P:lipopolysaccharide transport"/>
    <property type="evidence" value="ECO:0007669"/>
    <property type="project" value="TreeGrafter"/>
</dbReference>
<evidence type="ECO:0000256" key="9">
    <source>
        <dbReference type="SAM" id="Phobius"/>
    </source>
</evidence>
<keyword evidence="7 9" id="KW-0472">Membrane</keyword>
<evidence type="ECO:0000256" key="8">
    <source>
        <dbReference type="ARBA" id="ARBA00026081"/>
    </source>
</evidence>
<comment type="subcellular location">
    <subcellularLocation>
        <location evidence="2">Cell membrane</location>
        <topology evidence="2">Multi-pass membrane protein</topology>
    </subcellularLocation>
</comment>
<comment type="similarity">
    <text evidence="3">Belongs to the LptF/LptG family.</text>
</comment>
<dbReference type="NCBIfam" id="TIGR04408">
    <property type="entry name" value="LptG_lptG"/>
    <property type="match status" value="1"/>
</dbReference>
<evidence type="ECO:0000256" key="2">
    <source>
        <dbReference type="ARBA" id="ARBA00004651"/>
    </source>
</evidence>
<proteinExistence type="inferred from homology"/>
<feature type="transmembrane region" description="Helical" evidence="9">
    <location>
        <begin position="318"/>
        <end position="336"/>
    </location>
</feature>
<protein>
    <submittedName>
        <fullName evidence="10">LPS export ABC transporter permease LptG</fullName>
    </submittedName>
</protein>
<feature type="transmembrane region" description="Helical" evidence="9">
    <location>
        <begin position="348"/>
        <end position="365"/>
    </location>
</feature>
<dbReference type="GO" id="GO:0043190">
    <property type="term" value="C:ATP-binding cassette (ABC) transporter complex"/>
    <property type="evidence" value="ECO:0007669"/>
    <property type="project" value="InterPro"/>
</dbReference>
<dbReference type="Proteomes" id="UP000594059">
    <property type="component" value="Chromosome"/>
</dbReference>
<comment type="subunit">
    <text evidence="8">Component of the lipopolysaccharide transport and assembly complex. The LptBFG transporter is composed of two ATP-binding proteins (LptB) and two transmembrane proteins (LptF and LptG).</text>
</comment>
<dbReference type="InterPro" id="IPR005495">
    <property type="entry name" value="LptG/LptF_permease"/>
</dbReference>
<dbReference type="InterPro" id="IPR030923">
    <property type="entry name" value="LptG"/>
</dbReference>
<feature type="transmembrane region" description="Helical" evidence="9">
    <location>
        <begin position="288"/>
        <end position="306"/>
    </location>
</feature>
<comment type="function">
    <text evidence="1">Part of the ABC transporter complex LptBFG involved in the translocation of lipopolysaccharide (LPS) from the inner membrane to the outer membrane.</text>
</comment>
<dbReference type="GO" id="GO:0055085">
    <property type="term" value="P:transmembrane transport"/>
    <property type="evidence" value="ECO:0007669"/>
    <property type="project" value="InterPro"/>
</dbReference>
<feature type="transmembrane region" description="Helical" evidence="9">
    <location>
        <begin position="107"/>
        <end position="124"/>
    </location>
</feature>
<evidence type="ECO:0000256" key="1">
    <source>
        <dbReference type="ARBA" id="ARBA00002265"/>
    </source>
</evidence>
<evidence type="ECO:0000313" key="11">
    <source>
        <dbReference type="Proteomes" id="UP000594059"/>
    </source>
</evidence>
<evidence type="ECO:0000313" key="10">
    <source>
        <dbReference type="EMBL" id="QOW19887.1"/>
    </source>
</evidence>
<dbReference type="PANTHER" id="PTHR33529">
    <property type="entry name" value="SLR0882 PROTEIN-RELATED"/>
    <property type="match status" value="1"/>
</dbReference>
<reference evidence="10 11" key="1">
    <citation type="submission" date="2020-10" db="EMBL/GenBank/DDBJ databases">
        <title>complete genome sequencing of Lysobacter sp. H21R20.</title>
        <authorList>
            <person name="Bae J.-W."/>
            <person name="Lee S.-Y."/>
        </authorList>
    </citation>
    <scope>NUCLEOTIDE SEQUENCE [LARGE SCALE GENOMIC DNA]</scope>
    <source>
        <strain evidence="10 11">H21R20</strain>
    </source>
</reference>
<dbReference type="PANTHER" id="PTHR33529:SF2">
    <property type="entry name" value="LIPOPOLYSACCHARIDE EXPORT SYSTEM PERMEASE PROTEIN LPTG"/>
    <property type="match status" value="1"/>
</dbReference>
<evidence type="ECO:0000256" key="3">
    <source>
        <dbReference type="ARBA" id="ARBA00007725"/>
    </source>
</evidence>
<dbReference type="KEGG" id="lcic:INQ41_02110"/>
<feature type="transmembrane region" description="Helical" evidence="9">
    <location>
        <begin position="20"/>
        <end position="41"/>
    </location>
</feature>
<keyword evidence="11" id="KW-1185">Reference proteome</keyword>
<keyword evidence="4" id="KW-1003">Cell membrane</keyword>
<gene>
    <name evidence="10" type="primary">lptG</name>
    <name evidence="10" type="ORF">INQ41_02110</name>
</gene>
<dbReference type="RefSeq" id="WP_193985839.1">
    <property type="nucleotide sequence ID" value="NZ_CP063656.1"/>
</dbReference>
<feature type="transmembrane region" description="Helical" evidence="9">
    <location>
        <begin position="68"/>
        <end position="86"/>
    </location>
</feature>
<organism evidence="10 11">
    <name type="scientific">Novilysobacter ciconiae</name>
    <dbReference type="NCBI Taxonomy" id="2781022"/>
    <lineage>
        <taxon>Bacteria</taxon>
        <taxon>Pseudomonadati</taxon>
        <taxon>Pseudomonadota</taxon>
        <taxon>Gammaproteobacteria</taxon>
        <taxon>Lysobacterales</taxon>
        <taxon>Lysobacteraceae</taxon>
        <taxon>Novilysobacter</taxon>
    </lineage>
</organism>
<keyword evidence="6 9" id="KW-1133">Transmembrane helix</keyword>
<evidence type="ECO:0000256" key="6">
    <source>
        <dbReference type="ARBA" id="ARBA00022989"/>
    </source>
</evidence>
<evidence type="ECO:0000256" key="4">
    <source>
        <dbReference type="ARBA" id="ARBA00022475"/>
    </source>
</evidence>